<reference evidence="2 3" key="1">
    <citation type="submission" date="2014-10" db="EMBL/GenBank/DDBJ databases">
        <authorList>
            <person name="Seo M.-J."/>
            <person name="Seok Y.J."/>
            <person name="Cha I.-T."/>
        </authorList>
    </citation>
    <scope>NUCLEOTIDE SEQUENCE [LARGE SCALE GENOMIC DNA]</scope>
    <source>
        <strain evidence="2 3">NEU</strain>
    </source>
</reference>
<dbReference type="SFLD" id="SFLDG01129">
    <property type="entry name" value="C1.5:_HAD__Beta-PGM__Phosphata"/>
    <property type="match status" value="1"/>
</dbReference>
<evidence type="ECO:0000256" key="1">
    <source>
        <dbReference type="ARBA" id="ARBA00022801"/>
    </source>
</evidence>
<dbReference type="AlphaFoldDB" id="A0A1S2N853"/>
<dbReference type="PANTHER" id="PTHR43316">
    <property type="entry name" value="HYDROLASE, HALOACID DELAHOGENASE-RELATED"/>
    <property type="match status" value="1"/>
</dbReference>
<dbReference type="SFLD" id="SFLDS00003">
    <property type="entry name" value="Haloacid_Dehalogenase"/>
    <property type="match status" value="1"/>
</dbReference>
<protein>
    <submittedName>
        <fullName evidence="2">HAD hydrolase, IA, variant 1 family protein</fullName>
    </submittedName>
</protein>
<dbReference type="NCBIfam" id="TIGR01549">
    <property type="entry name" value="HAD-SF-IA-v1"/>
    <property type="match status" value="1"/>
</dbReference>
<dbReference type="SUPFAM" id="SSF56784">
    <property type="entry name" value="HAD-like"/>
    <property type="match status" value="1"/>
</dbReference>
<dbReference type="Pfam" id="PF00702">
    <property type="entry name" value="Hydrolase"/>
    <property type="match status" value="1"/>
</dbReference>
<gene>
    <name evidence="2" type="ORF">LO55_4158</name>
</gene>
<dbReference type="GO" id="GO:0016787">
    <property type="term" value="F:hydrolase activity"/>
    <property type="evidence" value="ECO:0007669"/>
    <property type="project" value="UniProtKB-KW"/>
</dbReference>
<dbReference type="Proteomes" id="UP000180246">
    <property type="component" value="Unassembled WGS sequence"/>
</dbReference>
<comment type="caution">
    <text evidence="2">The sequence shown here is derived from an EMBL/GenBank/DDBJ whole genome shotgun (WGS) entry which is preliminary data.</text>
</comment>
<keyword evidence="1 2" id="KW-0378">Hydrolase</keyword>
<evidence type="ECO:0000313" key="2">
    <source>
        <dbReference type="EMBL" id="OIJ41053.1"/>
    </source>
</evidence>
<name>A0A1S2N853_9BURK</name>
<dbReference type="InterPro" id="IPR036412">
    <property type="entry name" value="HAD-like_sf"/>
</dbReference>
<proteinExistence type="predicted"/>
<accession>A0A1S2N853</accession>
<evidence type="ECO:0000313" key="3">
    <source>
        <dbReference type="Proteomes" id="UP000180246"/>
    </source>
</evidence>
<dbReference type="EMBL" id="JRYB01000001">
    <property type="protein sequence ID" value="OIJ41053.1"/>
    <property type="molecule type" value="Genomic_DNA"/>
</dbReference>
<dbReference type="InterPro" id="IPR006439">
    <property type="entry name" value="HAD-SF_hydro_IA"/>
</dbReference>
<dbReference type="InterPro" id="IPR023214">
    <property type="entry name" value="HAD_sf"/>
</dbReference>
<organism evidence="2 3">
    <name type="scientific">Massilia timonae</name>
    <dbReference type="NCBI Taxonomy" id="47229"/>
    <lineage>
        <taxon>Bacteria</taxon>
        <taxon>Pseudomonadati</taxon>
        <taxon>Pseudomonadota</taxon>
        <taxon>Betaproteobacteria</taxon>
        <taxon>Burkholderiales</taxon>
        <taxon>Oxalobacteraceae</taxon>
        <taxon>Telluria group</taxon>
        <taxon>Massilia</taxon>
    </lineage>
</organism>
<sequence length="211" mass="23361">MNSRSVKVILFDVYGTLIKIFDKRTPFRQLIQIGTYQGRMPSPSDAAMLMGQPVSLLEASDLLGIRLTNADRKQLELDLQAEVESISPFADTLPALYDLKNRGYKLGLCSNLTLEYAEPVSRVLPPVFDAYVWSFDAGAIKPNPVIYAHACRQLRCLPGDVLMVGDTIGADVEGPRAFGMQALLLDRKQHLSSKSSLSSLLELCEMVERLV</sequence>
<dbReference type="Gene3D" id="3.40.50.1000">
    <property type="entry name" value="HAD superfamily/HAD-like"/>
    <property type="match status" value="1"/>
</dbReference>
<dbReference type="InterPro" id="IPR051540">
    <property type="entry name" value="S-2-haloacid_dehalogenase"/>
</dbReference>